<dbReference type="RefSeq" id="WP_009858373.1">
    <property type="nucleotide sequence ID" value="NZ_JAAOCD010000003.1"/>
</dbReference>
<evidence type="ECO:0000313" key="4">
    <source>
        <dbReference type="Proteomes" id="UP000802098"/>
    </source>
</evidence>
<dbReference type="Proteomes" id="UP000802098">
    <property type="component" value="Unassembled WGS sequence"/>
</dbReference>
<proteinExistence type="inferred from homology"/>
<dbReference type="EMBL" id="JAAOCD010000003">
    <property type="protein sequence ID" value="NHK98567.1"/>
    <property type="molecule type" value="Genomic_DNA"/>
</dbReference>
<accession>A0ABX0HU61</accession>
<dbReference type="Gene3D" id="1.50.10.10">
    <property type="match status" value="1"/>
</dbReference>
<sequence length="418" mass="47043">MSDPVAPAPDGRATPDFRSPEFLRRHIRDTLAFYAGRAADPGGGFFHYFLDDGTVYDRRTRHLVSSTRFVVVHAQAARHFGSADDLALARHGLHFLHDAHRQPDGGYAWLLDWHAGRARVLDTTNHGYGLAFVVLAHAHAAMAGIAGAREGLDEALELMERRFWEPDCGLYADEADAAWRLAPYRGQNANMHACEAMLAAHEATGEPRHLERALSLAQAVTQGLASKASGLVWEHWRRDGDGPWTIDWDYNRHDRSNIFRPWGFQTGHLTEWAKLLLQLQARLAPAQTPAWIAPTARRFFDTALAHGWDAQHGGLAYGFAPDRSVCDADKYHWVQAESLAAAAWLAVRLDEPGAWGWYDRIWAYVWRHFVDHRHGAWYRILGPDNRKLTDEKSPAGKTDYHDMGACWDVLRVLGALGR</sequence>
<keyword evidence="4" id="KW-1185">Reference proteome</keyword>
<dbReference type="InterPro" id="IPR008928">
    <property type="entry name" value="6-hairpin_glycosidase_sf"/>
</dbReference>
<dbReference type="SUPFAM" id="SSF48208">
    <property type="entry name" value="Six-hairpin glycosidases"/>
    <property type="match status" value="1"/>
</dbReference>
<keyword evidence="2" id="KW-0413">Isomerase</keyword>
<dbReference type="PANTHER" id="PTHR15108">
    <property type="entry name" value="N-ACYLGLUCOSAMINE-2-EPIMERASE"/>
    <property type="match status" value="1"/>
</dbReference>
<gene>
    <name evidence="3" type="ORF">G7087_09295</name>
</gene>
<protein>
    <submittedName>
        <fullName evidence="3">AGE family epimerase/isomerase</fullName>
    </submittedName>
</protein>
<comment type="caution">
    <text evidence="3">The sequence shown here is derived from an EMBL/GenBank/DDBJ whole genome shotgun (WGS) entry which is preliminary data.</text>
</comment>
<reference evidence="3 4" key="1">
    <citation type="submission" date="2020-03" db="EMBL/GenBank/DDBJ databases">
        <title>Rubrivivax benzoatilyticus JA2 (sequenced after 10 years sub-culturing).</title>
        <authorList>
            <person name="Gupta D."/>
            <person name="Chintalapati S."/>
            <person name="Chintalapati V.R."/>
        </authorList>
    </citation>
    <scope>NUCLEOTIDE SEQUENCE [LARGE SCALE GENOMIC DNA]</scope>
    <source>
        <strain evidence="3 4">JA2-Mal</strain>
    </source>
</reference>
<evidence type="ECO:0000256" key="2">
    <source>
        <dbReference type="ARBA" id="ARBA00023235"/>
    </source>
</evidence>
<name>A0ABX0HU61_9BURK</name>
<dbReference type="InterPro" id="IPR010819">
    <property type="entry name" value="AGE/CE"/>
</dbReference>
<dbReference type="Pfam" id="PF07221">
    <property type="entry name" value="GlcNAc_2-epim"/>
    <property type="match status" value="1"/>
</dbReference>
<evidence type="ECO:0000313" key="3">
    <source>
        <dbReference type="EMBL" id="NHK98567.1"/>
    </source>
</evidence>
<dbReference type="InterPro" id="IPR012341">
    <property type="entry name" value="6hp_glycosidase-like_sf"/>
</dbReference>
<comment type="similarity">
    <text evidence="1">Belongs to the N-acylglucosamine 2-epimerase family.</text>
</comment>
<evidence type="ECO:0000256" key="1">
    <source>
        <dbReference type="ARBA" id="ARBA00008558"/>
    </source>
</evidence>
<organism evidence="3 4">
    <name type="scientific">Rubrivivax benzoatilyticus</name>
    <dbReference type="NCBI Taxonomy" id="316997"/>
    <lineage>
        <taxon>Bacteria</taxon>
        <taxon>Pseudomonadati</taxon>
        <taxon>Pseudomonadota</taxon>
        <taxon>Betaproteobacteria</taxon>
        <taxon>Burkholderiales</taxon>
        <taxon>Sphaerotilaceae</taxon>
        <taxon>Rubrivivax</taxon>
    </lineage>
</organism>